<evidence type="ECO:0000256" key="3">
    <source>
        <dbReference type="ARBA" id="ARBA00007410"/>
    </source>
</evidence>
<feature type="transmembrane region" description="Helical" evidence="13">
    <location>
        <begin position="264"/>
        <end position="285"/>
    </location>
</feature>
<evidence type="ECO:0000313" key="15">
    <source>
        <dbReference type="EMBL" id="CUS21016.1"/>
    </source>
</evidence>
<evidence type="ECO:0000256" key="13">
    <source>
        <dbReference type="SAM" id="Phobius"/>
    </source>
</evidence>
<comment type="similarity">
    <text evidence="3">Belongs to the WD repeat SCAP family.</text>
</comment>
<keyword evidence="12" id="KW-0753">Steroid metabolism</keyword>
<feature type="transmembrane region" description="Helical" evidence="13">
    <location>
        <begin position="379"/>
        <end position="402"/>
    </location>
</feature>
<keyword evidence="11" id="KW-0325">Glycoprotein</keyword>
<name>A0A0N7ML15_9SACH</name>
<evidence type="ECO:0000256" key="4">
    <source>
        <dbReference type="ARBA" id="ARBA00019541"/>
    </source>
</evidence>
<gene>
    <name evidence="15" type="ORF">LAQU0_S02e03818g</name>
</gene>
<dbReference type="SUPFAM" id="SSF50978">
    <property type="entry name" value="WD40 repeat-like"/>
    <property type="match status" value="1"/>
</dbReference>
<evidence type="ECO:0000256" key="11">
    <source>
        <dbReference type="ARBA" id="ARBA00023180"/>
    </source>
</evidence>
<dbReference type="GO" id="GO:0000139">
    <property type="term" value="C:Golgi membrane"/>
    <property type="evidence" value="ECO:0007669"/>
    <property type="project" value="UniProtKB-SubCell"/>
</dbReference>
<evidence type="ECO:0000256" key="7">
    <source>
        <dbReference type="ARBA" id="ARBA00022989"/>
    </source>
</evidence>
<keyword evidence="8" id="KW-0443">Lipid metabolism</keyword>
<dbReference type="InterPro" id="IPR036322">
    <property type="entry name" value="WD40_repeat_dom_sf"/>
</dbReference>
<organism evidence="15 16">
    <name type="scientific">Lachancea quebecensis</name>
    <dbReference type="NCBI Taxonomy" id="1654605"/>
    <lineage>
        <taxon>Eukaryota</taxon>
        <taxon>Fungi</taxon>
        <taxon>Dikarya</taxon>
        <taxon>Ascomycota</taxon>
        <taxon>Saccharomycotina</taxon>
        <taxon>Saccharomycetes</taxon>
        <taxon>Saccharomycetales</taxon>
        <taxon>Saccharomycetaceae</taxon>
        <taxon>Lachancea</taxon>
    </lineage>
</organism>
<dbReference type="PANTHER" id="PTHR46378:SF1">
    <property type="entry name" value="STEROL REGULATORY ELEMENT-BINDING PROTEIN CLEAVAGE-ACTIVATING PROTEIN"/>
    <property type="match status" value="1"/>
</dbReference>
<keyword evidence="16" id="KW-1185">Reference proteome</keyword>
<evidence type="ECO:0000256" key="1">
    <source>
        <dbReference type="ARBA" id="ARBA00004477"/>
    </source>
</evidence>
<dbReference type="AlphaFoldDB" id="A0A0N7ML15"/>
<evidence type="ECO:0000256" key="5">
    <source>
        <dbReference type="ARBA" id="ARBA00022692"/>
    </source>
</evidence>
<feature type="domain" description="SSD" evidence="14">
    <location>
        <begin position="233"/>
        <end position="404"/>
    </location>
</feature>
<evidence type="ECO:0000256" key="10">
    <source>
        <dbReference type="ARBA" id="ARBA00023136"/>
    </source>
</evidence>
<reference evidence="16" key="1">
    <citation type="submission" date="2015-10" db="EMBL/GenBank/DDBJ databases">
        <authorList>
            <person name="Devillers H."/>
        </authorList>
    </citation>
    <scope>NUCLEOTIDE SEQUENCE [LARGE SCALE GENOMIC DNA]</scope>
</reference>
<dbReference type="GO" id="GO:0045540">
    <property type="term" value="P:regulation of cholesterol biosynthetic process"/>
    <property type="evidence" value="ECO:0007669"/>
    <property type="project" value="TreeGrafter"/>
</dbReference>
<dbReference type="Gene3D" id="2.130.10.10">
    <property type="entry name" value="YVTN repeat-like/Quinoprotein amine dehydrogenase"/>
    <property type="match status" value="1"/>
</dbReference>
<feature type="transmembrane region" description="Helical" evidence="13">
    <location>
        <begin position="234"/>
        <end position="252"/>
    </location>
</feature>
<keyword evidence="10 13" id="KW-0472">Membrane</keyword>
<dbReference type="GO" id="GO:0005789">
    <property type="term" value="C:endoplasmic reticulum membrane"/>
    <property type="evidence" value="ECO:0007669"/>
    <property type="project" value="UniProtKB-SubCell"/>
</dbReference>
<evidence type="ECO:0000256" key="9">
    <source>
        <dbReference type="ARBA" id="ARBA00023121"/>
    </source>
</evidence>
<dbReference type="PANTHER" id="PTHR46378">
    <property type="entry name" value="STEROL REGULATORY ELEMENT-BINDING PROTEIN CLEAVAGE-ACTIVATING PROTEIN"/>
    <property type="match status" value="1"/>
</dbReference>
<keyword evidence="7 13" id="KW-1133">Transmembrane helix</keyword>
<protein>
    <recommendedName>
        <fullName evidence="4">Sterol regulatory element-binding protein cleavage-activating protein</fullName>
    </recommendedName>
</protein>
<dbReference type="GO" id="GO:0008202">
    <property type="term" value="P:steroid metabolic process"/>
    <property type="evidence" value="ECO:0007669"/>
    <property type="project" value="UniProtKB-KW"/>
</dbReference>
<evidence type="ECO:0000313" key="16">
    <source>
        <dbReference type="Proteomes" id="UP000236544"/>
    </source>
</evidence>
<dbReference type="InterPro" id="IPR030225">
    <property type="entry name" value="SCAP"/>
</dbReference>
<keyword evidence="9" id="KW-0446">Lipid-binding</keyword>
<dbReference type="GO" id="GO:0032933">
    <property type="term" value="P:SREBP signaling pathway"/>
    <property type="evidence" value="ECO:0007669"/>
    <property type="project" value="InterPro"/>
</dbReference>
<evidence type="ECO:0000259" key="14">
    <source>
        <dbReference type="PROSITE" id="PS50156"/>
    </source>
</evidence>
<keyword evidence="6" id="KW-0256">Endoplasmic reticulum</keyword>
<dbReference type="Proteomes" id="UP000236544">
    <property type="component" value="Unassembled WGS sequence"/>
</dbReference>
<sequence>MSAILQRISPQERFFGLSRWAVRYPVLSIFLPLLIVTIVAYPTLSSVWHGNITSKQYLSKVEFDPSFTGSNANLSLVQVWIKHSNEDNILKKSTLIESLALQNRLLINLAGSGLIEALQSPFQLWNNSLQVLHKDRAPLKTINFGAKAVPKLLLRKVLKVNGFVTSAENMVINILALGDKREALKSSLAQNVAELQSLSNVTGFQIATPIMLGNNTGPQVSYRFEILPVSRLDFLVLGALCFFLIVQLFKAYKSIVWVKYKYGIVLAMSVGVIIGSAASATITGFFFKDYGENNPTFLGWFPIILISTGGLLRLLKETAGSSVTDSRQNYPMAVAKEQPGRKGTKKFLIASAQVNASVFRTTVLAIAVSTFLFPFNRQLSFFLSVALINTSILQFTFFTSVLSLDYRMLSSNDVLFLKNSNEAGTRSLDEEFYGHNVDFKAYAKSIAMGWDTILSKPLYFCMPYFFYINLKFRSVRSSSSLVYKLFHGQFSKAISFSSARSPALIDKKSISQLLFQKYGKGIFDVAFLPSDTIFALKGDISDTGSLPGSYLEALQTPFVFSYKFDFYFFIEFIITVVLLSSLALLVLQLMLSKVEIPIKSEDEPEVFNAADEVSPTQETGSLQTANETAFHTKELSHGGHTLDIVSISTSDSPFILSLGIDRKLFAWSPLSNPVPPPTEIPLNKQLWPVTRIVTSSNGNLTAIFSEAGRVACWSRKKMGFLWSIKLNHPGRAVLESFFRKRTIPAFMKNRSSGTTNVSAGKMRDQIGVTSLSMGRKDSNVSVTSMKSSSSLANVFDARYNDKEAASIHDEDDGTELVFVAVDGSLTCIDIHGKPAISKIITSPAELASCKKLVTPRVNDRLVVCDKRGKLYVSTVVNNKWRTRELQIIRDSFNRGQKLMTPATLKRPSKVFGNSPHGPDSGCEVIENITLLLIPFVGMLVLAKEDEAELVDAQTGTSIRNFKLSDVEPKTLKVFHDQPTHCRFCGSASVASLSIAYTAKSTKTLVMHTFKLESRTKNSICLRVERDPREIRCLGLESVVEKKHYMEEADCWNVTDNNLIIGLKRQNKQNKSENGSHVMTRSVSEGVRAGDCKLRNRVESRSMKHSTSLEYNIHEIWEGWTMTVNGNIQYYKIPAGVNGLLTNRIGPVEKFGAKAIVAAFGNVMKVFYLGREELILASDGTNTNEDDTGLNFVNKRRKRLNERKTSNIYSQL</sequence>
<accession>A0A0N7ML15</accession>
<dbReference type="GO" id="GO:0032936">
    <property type="term" value="C:SREBP-SCAP complex"/>
    <property type="evidence" value="ECO:0007669"/>
    <property type="project" value="TreeGrafter"/>
</dbReference>
<evidence type="ECO:0000256" key="8">
    <source>
        <dbReference type="ARBA" id="ARBA00023098"/>
    </source>
</evidence>
<dbReference type="OrthoDB" id="1914839at2759"/>
<feature type="transmembrane region" description="Helical" evidence="13">
    <location>
        <begin position="297"/>
        <end position="315"/>
    </location>
</feature>
<feature type="transmembrane region" description="Helical" evidence="13">
    <location>
        <begin position="21"/>
        <end position="41"/>
    </location>
</feature>
<evidence type="ECO:0000256" key="12">
    <source>
        <dbReference type="ARBA" id="ARBA00023221"/>
    </source>
</evidence>
<keyword evidence="5 13" id="KW-0812">Transmembrane</keyword>
<dbReference type="GO" id="GO:0032934">
    <property type="term" value="F:sterol binding"/>
    <property type="evidence" value="ECO:0007669"/>
    <property type="project" value="InterPro"/>
</dbReference>
<comment type="subcellular location">
    <subcellularLocation>
        <location evidence="1">Endoplasmic reticulum membrane</location>
        <topology evidence="1">Multi-pass membrane protein</topology>
    </subcellularLocation>
    <subcellularLocation>
        <location evidence="2">Golgi apparatus membrane</location>
        <topology evidence="2">Multi-pass membrane protein</topology>
    </subcellularLocation>
</comment>
<feature type="transmembrane region" description="Helical" evidence="13">
    <location>
        <begin position="566"/>
        <end position="591"/>
    </location>
</feature>
<evidence type="ECO:0000256" key="6">
    <source>
        <dbReference type="ARBA" id="ARBA00022824"/>
    </source>
</evidence>
<evidence type="ECO:0000256" key="2">
    <source>
        <dbReference type="ARBA" id="ARBA00004653"/>
    </source>
</evidence>
<proteinExistence type="inferred from homology"/>
<dbReference type="EMBL" id="LN890542">
    <property type="protein sequence ID" value="CUS21016.1"/>
    <property type="molecule type" value="Genomic_DNA"/>
</dbReference>
<dbReference type="PROSITE" id="PS50156">
    <property type="entry name" value="SSD"/>
    <property type="match status" value="1"/>
</dbReference>
<dbReference type="InterPro" id="IPR015943">
    <property type="entry name" value="WD40/YVTN_repeat-like_dom_sf"/>
</dbReference>
<dbReference type="InterPro" id="IPR000731">
    <property type="entry name" value="SSD"/>
</dbReference>